<dbReference type="AlphaFoldDB" id="A0A9D1IRA3"/>
<dbReference type="PANTHER" id="PTHR30250:SF11">
    <property type="entry name" value="O-ANTIGEN TRANSPORTER-RELATED"/>
    <property type="match status" value="1"/>
</dbReference>
<feature type="transmembrane region" description="Helical" evidence="6">
    <location>
        <begin position="285"/>
        <end position="308"/>
    </location>
</feature>
<keyword evidence="5 6" id="KW-0472">Membrane</keyword>
<dbReference type="Pfam" id="PF01943">
    <property type="entry name" value="Polysacc_synt"/>
    <property type="match status" value="1"/>
</dbReference>
<feature type="transmembrane region" description="Helical" evidence="6">
    <location>
        <begin position="250"/>
        <end position="273"/>
    </location>
</feature>
<keyword evidence="4 6" id="KW-1133">Transmembrane helix</keyword>
<dbReference type="Proteomes" id="UP000824082">
    <property type="component" value="Unassembled WGS sequence"/>
</dbReference>
<evidence type="ECO:0000313" key="7">
    <source>
        <dbReference type="EMBL" id="HIU41853.1"/>
    </source>
</evidence>
<feature type="transmembrane region" description="Helical" evidence="6">
    <location>
        <begin position="358"/>
        <end position="380"/>
    </location>
</feature>
<feature type="transmembrane region" description="Helical" evidence="6">
    <location>
        <begin position="174"/>
        <end position="192"/>
    </location>
</feature>
<accession>A0A9D1IRA3</accession>
<feature type="transmembrane region" description="Helical" evidence="6">
    <location>
        <begin position="447"/>
        <end position="466"/>
    </location>
</feature>
<dbReference type="PANTHER" id="PTHR30250">
    <property type="entry name" value="PST FAMILY PREDICTED COLANIC ACID TRANSPORTER"/>
    <property type="match status" value="1"/>
</dbReference>
<evidence type="ECO:0000256" key="5">
    <source>
        <dbReference type="ARBA" id="ARBA00023136"/>
    </source>
</evidence>
<feature type="transmembrane region" description="Helical" evidence="6">
    <location>
        <begin position="88"/>
        <end position="110"/>
    </location>
</feature>
<keyword evidence="2" id="KW-1003">Cell membrane</keyword>
<organism evidence="7 8">
    <name type="scientific">Candidatus Egerieicola faecale</name>
    <dbReference type="NCBI Taxonomy" id="2840774"/>
    <lineage>
        <taxon>Bacteria</taxon>
        <taxon>Bacillati</taxon>
        <taxon>Bacillota</taxon>
        <taxon>Clostridia</taxon>
        <taxon>Eubacteriales</taxon>
        <taxon>Oscillospiraceae</taxon>
        <taxon>Oscillospiraceae incertae sedis</taxon>
        <taxon>Candidatus Egerieicola</taxon>
    </lineage>
</organism>
<feature type="transmembrane region" description="Helical" evidence="6">
    <location>
        <begin position="116"/>
        <end position="133"/>
    </location>
</feature>
<protein>
    <submittedName>
        <fullName evidence="7">Oligosaccharide flippase family protein</fullName>
    </submittedName>
</protein>
<name>A0A9D1IRA3_9FIRM</name>
<dbReference type="InterPro" id="IPR050833">
    <property type="entry name" value="Poly_Biosynth_Transport"/>
</dbReference>
<dbReference type="InterPro" id="IPR002797">
    <property type="entry name" value="Polysacc_synth"/>
</dbReference>
<evidence type="ECO:0000256" key="2">
    <source>
        <dbReference type="ARBA" id="ARBA00022475"/>
    </source>
</evidence>
<keyword evidence="3 6" id="KW-0812">Transmembrane</keyword>
<feature type="transmembrane region" description="Helical" evidence="6">
    <location>
        <begin position="213"/>
        <end position="230"/>
    </location>
</feature>
<evidence type="ECO:0000256" key="3">
    <source>
        <dbReference type="ARBA" id="ARBA00022692"/>
    </source>
</evidence>
<comment type="caution">
    <text evidence="7">The sequence shown here is derived from an EMBL/GenBank/DDBJ whole genome shotgun (WGS) entry which is preliminary data.</text>
</comment>
<reference evidence="7" key="1">
    <citation type="submission" date="2020-10" db="EMBL/GenBank/DDBJ databases">
        <authorList>
            <person name="Gilroy R."/>
        </authorList>
    </citation>
    <scope>NUCLEOTIDE SEQUENCE</scope>
    <source>
        <strain evidence="7">4509</strain>
    </source>
</reference>
<comment type="subcellular location">
    <subcellularLocation>
        <location evidence="1">Cell membrane</location>
        <topology evidence="1">Multi-pass membrane protein</topology>
    </subcellularLocation>
</comment>
<sequence>MAKTKGNKYTRLMVNTVIFGIGQFSSKILVFIMLPIYTGYLTTAEYGTVDLIQQSANVLWPVITLGITNGIIRFGLDRSYRKSDVFSTGIKCFLAGYAVFLVLMPVCFAIDFLHDYVMILYIFIITTSMRQICAQFVRARNLIKLYAFEGVLSTFMTCGLTILFLVGFHWGTTGYLLAIIVSDAISIIFLFWMASLWKYVRFGKTRKNTASQMIRYSIPMIPTTVFWWIINVSGRYIVGWFLGTDANGLYAVAYKVPSVVIIVAGIFIDAWQVSAVQENDPRTRGAFFSNVFNALQSIVFATASVLIVSSKLVTNILVSDDFYASWQFMPMLILATTFCTMVNFLGSIYMVEKKSTMTFITTVIGAVANLVLCFVLVPLVGSMFGVYAGVNAAAFASFFSYFLVFVIRAVHTHTLIPIRWNLPKFLLNLVLILVQAVLMIAEVPFWIPIEIGLCAVLVVVNLKSLLETVKHMLKRRRRA</sequence>
<feature type="transmembrane region" description="Helical" evidence="6">
    <location>
        <begin position="422"/>
        <end position="441"/>
    </location>
</feature>
<feature type="transmembrane region" description="Helical" evidence="6">
    <location>
        <begin position="58"/>
        <end position="76"/>
    </location>
</feature>
<proteinExistence type="predicted"/>
<feature type="transmembrane region" description="Helical" evidence="6">
    <location>
        <begin position="328"/>
        <end position="351"/>
    </location>
</feature>
<evidence type="ECO:0000256" key="6">
    <source>
        <dbReference type="SAM" id="Phobius"/>
    </source>
</evidence>
<dbReference type="GO" id="GO:0005886">
    <property type="term" value="C:plasma membrane"/>
    <property type="evidence" value="ECO:0007669"/>
    <property type="project" value="UniProtKB-SubCell"/>
</dbReference>
<feature type="transmembrane region" description="Helical" evidence="6">
    <location>
        <begin position="145"/>
        <end position="168"/>
    </location>
</feature>
<gene>
    <name evidence="7" type="ORF">IAD19_04795</name>
</gene>
<evidence type="ECO:0000256" key="4">
    <source>
        <dbReference type="ARBA" id="ARBA00022989"/>
    </source>
</evidence>
<dbReference type="EMBL" id="DVMX01000095">
    <property type="protein sequence ID" value="HIU41853.1"/>
    <property type="molecule type" value="Genomic_DNA"/>
</dbReference>
<feature type="transmembrane region" description="Helical" evidence="6">
    <location>
        <begin position="386"/>
        <end position="410"/>
    </location>
</feature>
<evidence type="ECO:0000256" key="1">
    <source>
        <dbReference type="ARBA" id="ARBA00004651"/>
    </source>
</evidence>
<evidence type="ECO:0000313" key="8">
    <source>
        <dbReference type="Proteomes" id="UP000824082"/>
    </source>
</evidence>
<feature type="transmembrane region" description="Helical" evidence="6">
    <location>
        <begin position="12"/>
        <end position="38"/>
    </location>
</feature>
<reference evidence="7" key="2">
    <citation type="journal article" date="2021" name="PeerJ">
        <title>Extensive microbial diversity within the chicken gut microbiome revealed by metagenomics and culture.</title>
        <authorList>
            <person name="Gilroy R."/>
            <person name="Ravi A."/>
            <person name="Getino M."/>
            <person name="Pursley I."/>
            <person name="Horton D.L."/>
            <person name="Alikhan N.F."/>
            <person name="Baker D."/>
            <person name="Gharbi K."/>
            <person name="Hall N."/>
            <person name="Watson M."/>
            <person name="Adriaenssens E.M."/>
            <person name="Foster-Nyarko E."/>
            <person name="Jarju S."/>
            <person name="Secka A."/>
            <person name="Antonio M."/>
            <person name="Oren A."/>
            <person name="Chaudhuri R.R."/>
            <person name="La Ragione R."/>
            <person name="Hildebrand F."/>
            <person name="Pallen M.J."/>
        </authorList>
    </citation>
    <scope>NUCLEOTIDE SEQUENCE</scope>
    <source>
        <strain evidence="7">4509</strain>
    </source>
</reference>